<name>A0AAE3HMK0_9GAMM</name>
<dbReference type="RefSeq" id="WP_259055891.1">
    <property type="nucleotide sequence ID" value="NZ_JANUCT010000013.1"/>
</dbReference>
<evidence type="ECO:0000313" key="14">
    <source>
        <dbReference type="Proteomes" id="UP001204445"/>
    </source>
</evidence>
<keyword evidence="3 9" id="KW-0489">Methyltransferase</keyword>
<comment type="caution">
    <text evidence="13">The sequence shown here is derived from an EMBL/GenBank/DDBJ whole genome shotgun (WGS) entry which is preliminary data.</text>
</comment>
<protein>
    <recommendedName>
        <fullName evidence="9">23S rRNA (uracil(1939)-C(5))-methyltransferase RlmD</fullName>
        <ecNumber evidence="9">2.1.1.190</ecNumber>
    </recommendedName>
    <alternativeName>
        <fullName evidence="9">23S rRNA(m5U1939)-methyltransferase</fullName>
    </alternativeName>
</protein>
<dbReference type="SUPFAM" id="SSF53335">
    <property type="entry name" value="S-adenosyl-L-methionine-dependent methyltransferases"/>
    <property type="match status" value="1"/>
</dbReference>
<dbReference type="InterPro" id="IPR030390">
    <property type="entry name" value="MeTrfase_TrmA_AS"/>
</dbReference>
<dbReference type="PROSITE" id="PS50926">
    <property type="entry name" value="TRAM"/>
    <property type="match status" value="1"/>
</dbReference>
<feature type="binding site" evidence="9">
    <location>
        <position position="308"/>
    </location>
    <ligand>
        <name>S-adenosyl-L-methionine</name>
        <dbReference type="ChEBI" id="CHEBI:59789"/>
    </ligand>
</feature>
<dbReference type="NCBIfam" id="TIGR00479">
    <property type="entry name" value="rumA"/>
    <property type="match status" value="1"/>
</dbReference>
<keyword evidence="7 9" id="KW-0408">Iron</keyword>
<keyword evidence="14" id="KW-1185">Reference proteome</keyword>
<evidence type="ECO:0000256" key="3">
    <source>
        <dbReference type="ARBA" id="ARBA00022603"/>
    </source>
</evidence>
<dbReference type="GO" id="GO:0003723">
    <property type="term" value="F:RNA binding"/>
    <property type="evidence" value="ECO:0007669"/>
    <property type="project" value="InterPro"/>
</dbReference>
<dbReference type="PROSITE" id="PS51687">
    <property type="entry name" value="SAM_MT_RNA_M5U"/>
    <property type="match status" value="1"/>
</dbReference>
<evidence type="ECO:0000256" key="7">
    <source>
        <dbReference type="ARBA" id="ARBA00023004"/>
    </source>
</evidence>
<evidence type="ECO:0000256" key="6">
    <source>
        <dbReference type="ARBA" id="ARBA00022723"/>
    </source>
</evidence>
<dbReference type="PANTHER" id="PTHR11061">
    <property type="entry name" value="RNA M5U METHYLTRANSFERASE"/>
    <property type="match status" value="1"/>
</dbReference>
<dbReference type="InterPro" id="IPR010280">
    <property type="entry name" value="U5_MeTrfase_fam"/>
</dbReference>
<feature type="binding site" evidence="9">
    <location>
        <position position="83"/>
    </location>
    <ligand>
        <name>[4Fe-4S] cluster</name>
        <dbReference type="ChEBI" id="CHEBI:49883"/>
    </ligand>
</feature>
<feature type="active site" description="Nucleophile" evidence="9 10">
    <location>
        <position position="398"/>
    </location>
</feature>
<feature type="binding site" evidence="9">
    <location>
        <position position="351"/>
    </location>
    <ligand>
        <name>S-adenosyl-L-methionine</name>
        <dbReference type="ChEBI" id="CHEBI:59789"/>
    </ligand>
</feature>
<dbReference type="Gene3D" id="2.40.50.140">
    <property type="entry name" value="Nucleic acid-binding proteins"/>
    <property type="match status" value="1"/>
</dbReference>
<dbReference type="GO" id="GO:0051539">
    <property type="term" value="F:4 iron, 4 sulfur cluster binding"/>
    <property type="evidence" value="ECO:0007669"/>
    <property type="project" value="UniProtKB-KW"/>
</dbReference>
<evidence type="ECO:0000256" key="10">
    <source>
        <dbReference type="PROSITE-ProRule" id="PRU01024"/>
    </source>
</evidence>
<evidence type="ECO:0000313" key="13">
    <source>
        <dbReference type="EMBL" id="MCS3903916.1"/>
    </source>
</evidence>
<dbReference type="PROSITE" id="PS01231">
    <property type="entry name" value="TRMA_2"/>
    <property type="match status" value="1"/>
</dbReference>
<evidence type="ECO:0000256" key="2">
    <source>
        <dbReference type="ARBA" id="ARBA00022552"/>
    </source>
</evidence>
<dbReference type="SUPFAM" id="SSF50249">
    <property type="entry name" value="Nucleic acid-binding proteins"/>
    <property type="match status" value="1"/>
</dbReference>
<dbReference type="HAMAP" id="MF_01010">
    <property type="entry name" value="23SrRNA_methyltr_RlmD"/>
    <property type="match status" value="1"/>
</dbReference>
<comment type="function">
    <text evidence="9">Catalyzes the formation of 5-methyl-uridine at position 1939 (m5U1939) in 23S rRNA.</text>
</comment>
<comment type="similarity">
    <text evidence="9">Belongs to the class I-like SAM-binding methyltransferase superfamily. RNA M5U methyltransferase family. RlmD subfamily.</text>
</comment>
<feature type="binding site" evidence="9 10">
    <location>
        <position position="274"/>
    </location>
    <ligand>
        <name>S-adenosyl-L-methionine</name>
        <dbReference type="ChEBI" id="CHEBI:59789"/>
    </ligand>
</feature>
<feature type="binding site" evidence="9">
    <location>
        <position position="165"/>
    </location>
    <ligand>
        <name>[4Fe-4S] cluster</name>
        <dbReference type="ChEBI" id="CHEBI:49883"/>
    </ligand>
</feature>
<evidence type="ECO:0000256" key="5">
    <source>
        <dbReference type="ARBA" id="ARBA00022691"/>
    </source>
</evidence>
<dbReference type="FunFam" id="2.40.50.140:FF:000097">
    <property type="entry name" value="23S rRNA (uracil(1939)-C(5))-methyltransferase RlmD"/>
    <property type="match status" value="1"/>
</dbReference>
<feature type="binding site" evidence="9 10">
    <location>
        <position position="324"/>
    </location>
    <ligand>
        <name>S-adenosyl-L-methionine</name>
        <dbReference type="ChEBI" id="CHEBI:59789"/>
    </ligand>
</feature>
<evidence type="ECO:0000259" key="12">
    <source>
        <dbReference type="PROSITE" id="PS50926"/>
    </source>
</evidence>
<dbReference type="EMBL" id="JANUCT010000013">
    <property type="protein sequence ID" value="MCS3903916.1"/>
    <property type="molecule type" value="Genomic_DNA"/>
</dbReference>
<evidence type="ECO:0000256" key="1">
    <source>
        <dbReference type="ARBA" id="ARBA00022485"/>
    </source>
</evidence>
<dbReference type="Pfam" id="PF01938">
    <property type="entry name" value="TRAM"/>
    <property type="match status" value="1"/>
</dbReference>
<evidence type="ECO:0000256" key="4">
    <source>
        <dbReference type="ARBA" id="ARBA00022679"/>
    </source>
</evidence>
<feature type="domain" description="TRAM" evidence="12">
    <location>
        <begin position="3"/>
        <end position="64"/>
    </location>
</feature>
<dbReference type="InterPro" id="IPR029063">
    <property type="entry name" value="SAM-dependent_MTases_sf"/>
</dbReference>
<dbReference type="Gene3D" id="2.40.50.1070">
    <property type="match status" value="1"/>
</dbReference>
<dbReference type="NCBIfam" id="NF009639">
    <property type="entry name" value="PRK13168.1"/>
    <property type="match status" value="1"/>
</dbReference>
<evidence type="ECO:0000256" key="8">
    <source>
        <dbReference type="ARBA" id="ARBA00023014"/>
    </source>
</evidence>
<dbReference type="AlphaFoldDB" id="A0AAE3HMK0"/>
<evidence type="ECO:0000256" key="11">
    <source>
        <dbReference type="PROSITE-ProRule" id="PRU10015"/>
    </source>
</evidence>
<dbReference type="Proteomes" id="UP001204445">
    <property type="component" value="Unassembled WGS sequence"/>
</dbReference>
<proteinExistence type="inferred from homology"/>
<dbReference type="PANTHER" id="PTHR11061:SF49">
    <property type="entry name" value="23S RRNA (URACIL(1939)-C(5))-METHYLTRANSFERASE RLMD"/>
    <property type="match status" value="1"/>
</dbReference>
<keyword evidence="1 9" id="KW-0004">4Fe-4S</keyword>
<keyword evidence="6 9" id="KW-0479">Metal-binding</keyword>
<keyword evidence="8 9" id="KW-0411">Iron-sulfur</keyword>
<dbReference type="PROSITE" id="PS01230">
    <property type="entry name" value="TRMA_1"/>
    <property type="match status" value="1"/>
</dbReference>
<feature type="active site" evidence="11">
    <location>
        <position position="398"/>
    </location>
</feature>
<feature type="binding site" evidence="9">
    <location>
        <position position="77"/>
    </location>
    <ligand>
        <name>[4Fe-4S] cluster</name>
        <dbReference type="ChEBI" id="CHEBI:49883"/>
    </ligand>
</feature>
<feature type="binding site" evidence="9 10">
    <location>
        <position position="372"/>
    </location>
    <ligand>
        <name>S-adenosyl-L-methionine</name>
        <dbReference type="ChEBI" id="CHEBI:59789"/>
    </ligand>
</feature>
<keyword evidence="4 9" id="KW-0808">Transferase</keyword>
<dbReference type="GO" id="GO:0070041">
    <property type="term" value="F:rRNA (uridine-C5-)-methyltransferase activity"/>
    <property type="evidence" value="ECO:0007669"/>
    <property type="project" value="UniProtKB-UniRule"/>
</dbReference>
<gene>
    <name evidence="9" type="primary">rlmD</name>
    <name evidence="13" type="ORF">J2T55_001948</name>
</gene>
<sequence length="444" mass="49054">MSRRQQSKTPVVFEATIDSLSPEGRGVAHIDGKATFIDGALPGETVRARYHKRRKRMDEAEVVGVIHASSERVQPKCPHFGICGGCRLQHLDASAQIRHKQQALMQQLKHIGGVQPLAERLPMTAPVWGYRHKARLGVKYVDKKEKVLVGFRERGSAFLADIERCEVLHPSVGELITPLSELIGSLTVYRQVPQIEVAIGEDRVALVLRHLAPLTADDHALLQQFERTHEVCFFLQPGGPDTIQSLNPSTPATLRYHLPKHAIDFAFRPTDFTQVNPSINERLIDGVIDWLQPTADDRVLDLFCGLGNFSLPLARRAGRVTGVEGDAALVERARANALANQIDNAEFFSADLAANDLQAAFMYRRYNKVLLDPPRSGAATLIDRLNWNGVERIAYVSCNPATLARDSGALVNEHGFELVAAGVLDMFPHTAHVESLALFQRAAC</sequence>
<dbReference type="GO" id="GO:0005506">
    <property type="term" value="F:iron ion binding"/>
    <property type="evidence" value="ECO:0007669"/>
    <property type="project" value="UniProtKB-UniRule"/>
</dbReference>
<dbReference type="InterPro" id="IPR001566">
    <property type="entry name" value="23S_rRNA_MeTrfase_RlmD"/>
</dbReference>
<dbReference type="CDD" id="cd02440">
    <property type="entry name" value="AdoMet_MTases"/>
    <property type="match status" value="1"/>
</dbReference>
<feature type="binding site" evidence="9">
    <location>
        <position position="86"/>
    </location>
    <ligand>
        <name>[4Fe-4S] cluster</name>
        <dbReference type="ChEBI" id="CHEBI:49883"/>
    </ligand>
</feature>
<keyword evidence="5 9" id="KW-0949">S-adenosyl-L-methionine</keyword>
<dbReference type="Pfam" id="PF05958">
    <property type="entry name" value="tRNA_U5-meth_tr"/>
    <property type="match status" value="1"/>
</dbReference>
<organism evidence="13 14">
    <name type="scientific">Methylohalomonas lacus</name>
    <dbReference type="NCBI Taxonomy" id="398773"/>
    <lineage>
        <taxon>Bacteria</taxon>
        <taxon>Pseudomonadati</taxon>
        <taxon>Pseudomonadota</taxon>
        <taxon>Gammaproteobacteria</taxon>
        <taxon>Methylohalomonadales</taxon>
        <taxon>Methylohalomonadaceae</taxon>
        <taxon>Methylohalomonas</taxon>
    </lineage>
</organism>
<keyword evidence="2 9" id="KW-0698">rRNA processing</keyword>
<accession>A0AAE3HMK0</accession>
<dbReference type="InterPro" id="IPR002792">
    <property type="entry name" value="TRAM_dom"/>
</dbReference>
<dbReference type="Gene3D" id="3.40.50.150">
    <property type="entry name" value="Vaccinia Virus protein VP39"/>
    <property type="match status" value="1"/>
</dbReference>
<evidence type="ECO:0000256" key="9">
    <source>
        <dbReference type="HAMAP-Rule" id="MF_01010"/>
    </source>
</evidence>
<reference evidence="13" key="1">
    <citation type="submission" date="2022-08" db="EMBL/GenBank/DDBJ databases">
        <title>Genomic Encyclopedia of Type Strains, Phase III (KMG-III): the genomes of soil and plant-associated and newly described type strains.</title>
        <authorList>
            <person name="Whitman W."/>
        </authorList>
    </citation>
    <scope>NUCLEOTIDE SEQUENCE</scope>
    <source>
        <strain evidence="13">HMT 1</strain>
    </source>
</reference>
<feature type="binding site" evidence="9 10">
    <location>
        <position position="303"/>
    </location>
    <ligand>
        <name>S-adenosyl-L-methionine</name>
        <dbReference type="ChEBI" id="CHEBI:59789"/>
    </ligand>
</feature>
<dbReference type="InterPro" id="IPR030391">
    <property type="entry name" value="MeTrfase_TrmA_CS"/>
</dbReference>
<comment type="catalytic activity">
    <reaction evidence="9">
        <text>uridine(1939) in 23S rRNA + S-adenosyl-L-methionine = 5-methyluridine(1939) in 23S rRNA + S-adenosyl-L-homocysteine + H(+)</text>
        <dbReference type="Rhea" id="RHEA:42908"/>
        <dbReference type="Rhea" id="RHEA-COMP:10278"/>
        <dbReference type="Rhea" id="RHEA-COMP:10279"/>
        <dbReference type="ChEBI" id="CHEBI:15378"/>
        <dbReference type="ChEBI" id="CHEBI:57856"/>
        <dbReference type="ChEBI" id="CHEBI:59789"/>
        <dbReference type="ChEBI" id="CHEBI:65315"/>
        <dbReference type="ChEBI" id="CHEBI:74447"/>
        <dbReference type="EC" id="2.1.1.190"/>
    </reaction>
</comment>
<dbReference type="InterPro" id="IPR012340">
    <property type="entry name" value="NA-bd_OB-fold"/>
</dbReference>
<dbReference type="EC" id="2.1.1.190" evidence="9"/>
<dbReference type="GO" id="GO:0070475">
    <property type="term" value="P:rRNA base methylation"/>
    <property type="evidence" value="ECO:0007669"/>
    <property type="project" value="TreeGrafter"/>
</dbReference>